<dbReference type="InterPro" id="IPR007502">
    <property type="entry name" value="Helicase-assoc_dom"/>
</dbReference>
<dbReference type="InterPro" id="IPR001650">
    <property type="entry name" value="Helicase_C-like"/>
</dbReference>
<dbReference type="InterPro" id="IPR014001">
    <property type="entry name" value="Helicase_ATP-bd"/>
</dbReference>
<organism evidence="10 11">
    <name type="scientific">Jimgerdemannia flammicorona</name>
    <dbReference type="NCBI Taxonomy" id="994334"/>
    <lineage>
        <taxon>Eukaryota</taxon>
        <taxon>Fungi</taxon>
        <taxon>Fungi incertae sedis</taxon>
        <taxon>Mucoromycota</taxon>
        <taxon>Mucoromycotina</taxon>
        <taxon>Endogonomycetes</taxon>
        <taxon>Endogonales</taxon>
        <taxon>Endogonaceae</taxon>
        <taxon>Jimgerdemannia</taxon>
    </lineage>
</organism>
<dbReference type="FunFam" id="3.40.50.300:FF:000767">
    <property type="entry name" value="Putative ATP-dependent RNA helicase DHX35"/>
    <property type="match status" value="1"/>
</dbReference>
<comment type="catalytic activity">
    <reaction evidence="6">
        <text>ATP + H2O = ADP + phosphate + H(+)</text>
        <dbReference type="Rhea" id="RHEA:13065"/>
        <dbReference type="ChEBI" id="CHEBI:15377"/>
        <dbReference type="ChEBI" id="CHEBI:15378"/>
        <dbReference type="ChEBI" id="CHEBI:30616"/>
        <dbReference type="ChEBI" id="CHEBI:43474"/>
        <dbReference type="ChEBI" id="CHEBI:456216"/>
        <dbReference type="EC" id="3.6.4.13"/>
    </reaction>
</comment>
<keyword evidence="2" id="KW-0547">Nucleotide-binding</keyword>
<dbReference type="GO" id="GO:0005730">
    <property type="term" value="C:nucleolus"/>
    <property type="evidence" value="ECO:0007669"/>
    <property type="project" value="TreeGrafter"/>
</dbReference>
<dbReference type="SUPFAM" id="SSF52540">
    <property type="entry name" value="P-loop containing nucleoside triphosphate hydrolases"/>
    <property type="match status" value="1"/>
</dbReference>
<dbReference type="EC" id="3.6.4.13" evidence="1"/>
<feature type="region of interest" description="Disordered" evidence="7">
    <location>
        <begin position="102"/>
        <end position="140"/>
    </location>
</feature>
<evidence type="ECO:0000256" key="3">
    <source>
        <dbReference type="ARBA" id="ARBA00022801"/>
    </source>
</evidence>
<dbReference type="Pfam" id="PF00271">
    <property type="entry name" value="Helicase_C"/>
    <property type="match status" value="1"/>
</dbReference>
<reference evidence="10 11" key="1">
    <citation type="journal article" date="2018" name="New Phytol.">
        <title>Phylogenomics of Endogonaceae and evolution of mycorrhizas within Mucoromycota.</title>
        <authorList>
            <person name="Chang Y."/>
            <person name="Desiro A."/>
            <person name="Na H."/>
            <person name="Sandor L."/>
            <person name="Lipzen A."/>
            <person name="Clum A."/>
            <person name="Barry K."/>
            <person name="Grigoriev I.V."/>
            <person name="Martin F.M."/>
            <person name="Stajich J.E."/>
            <person name="Smith M.E."/>
            <person name="Bonito G."/>
            <person name="Spatafora J.W."/>
        </authorList>
    </citation>
    <scope>NUCLEOTIDE SEQUENCE [LARGE SCALE GENOMIC DNA]</scope>
    <source>
        <strain evidence="10 11">GMNB39</strain>
    </source>
</reference>
<proteinExistence type="predicted"/>
<dbReference type="GO" id="GO:0003724">
    <property type="term" value="F:RNA helicase activity"/>
    <property type="evidence" value="ECO:0007669"/>
    <property type="project" value="UniProtKB-EC"/>
</dbReference>
<keyword evidence="3 10" id="KW-0378">Hydrolase</keyword>
<evidence type="ECO:0000256" key="7">
    <source>
        <dbReference type="SAM" id="MobiDB-lite"/>
    </source>
</evidence>
<dbReference type="GO" id="GO:0045943">
    <property type="term" value="P:positive regulation of transcription by RNA polymerase I"/>
    <property type="evidence" value="ECO:0007669"/>
    <property type="project" value="TreeGrafter"/>
</dbReference>
<dbReference type="CDD" id="cd18791">
    <property type="entry name" value="SF2_C_RHA"/>
    <property type="match status" value="1"/>
</dbReference>
<evidence type="ECO:0000313" key="10">
    <source>
        <dbReference type="EMBL" id="RUP44545.1"/>
    </source>
</evidence>
<evidence type="ECO:0000313" key="11">
    <source>
        <dbReference type="Proteomes" id="UP000268093"/>
    </source>
</evidence>
<dbReference type="SMART" id="SM00490">
    <property type="entry name" value="HELICc"/>
    <property type="match status" value="1"/>
</dbReference>
<dbReference type="InterPro" id="IPR027417">
    <property type="entry name" value="P-loop_NTPase"/>
</dbReference>
<dbReference type="GO" id="GO:0005524">
    <property type="term" value="F:ATP binding"/>
    <property type="evidence" value="ECO:0007669"/>
    <property type="project" value="UniProtKB-KW"/>
</dbReference>
<comment type="caution">
    <text evidence="10">The sequence shown here is derived from an EMBL/GenBank/DDBJ whole genome shotgun (WGS) entry which is preliminary data.</text>
</comment>
<dbReference type="InterPro" id="IPR011709">
    <property type="entry name" value="DEAD-box_helicase_OB_fold"/>
</dbReference>
<dbReference type="Proteomes" id="UP000268093">
    <property type="component" value="Unassembled WGS sequence"/>
</dbReference>
<dbReference type="InterPro" id="IPR048333">
    <property type="entry name" value="HA2_WH"/>
</dbReference>
<dbReference type="EMBL" id="RBNI01008751">
    <property type="protein sequence ID" value="RUP44545.1"/>
    <property type="molecule type" value="Genomic_DNA"/>
</dbReference>
<evidence type="ECO:0000256" key="1">
    <source>
        <dbReference type="ARBA" id="ARBA00012552"/>
    </source>
</evidence>
<evidence type="ECO:0000256" key="5">
    <source>
        <dbReference type="ARBA" id="ARBA00022840"/>
    </source>
</evidence>
<keyword evidence="11" id="KW-1185">Reference proteome</keyword>
<dbReference type="GO" id="GO:0016787">
    <property type="term" value="F:hydrolase activity"/>
    <property type="evidence" value="ECO:0007669"/>
    <property type="project" value="UniProtKB-KW"/>
</dbReference>
<feature type="non-terminal residue" evidence="10">
    <location>
        <position position="1"/>
    </location>
</feature>
<dbReference type="Gene3D" id="1.20.120.1080">
    <property type="match status" value="1"/>
</dbReference>
<dbReference type="Pfam" id="PF04408">
    <property type="entry name" value="WHD_HA2"/>
    <property type="match status" value="1"/>
</dbReference>
<dbReference type="PANTHER" id="PTHR18934">
    <property type="entry name" value="ATP-DEPENDENT RNA HELICASE"/>
    <property type="match status" value="1"/>
</dbReference>
<evidence type="ECO:0000259" key="8">
    <source>
        <dbReference type="PROSITE" id="PS51192"/>
    </source>
</evidence>
<feature type="domain" description="Helicase C-terminal" evidence="9">
    <location>
        <begin position="351"/>
        <end position="530"/>
    </location>
</feature>
<dbReference type="AlphaFoldDB" id="A0A433D129"/>
<dbReference type="PROSITE" id="PS51192">
    <property type="entry name" value="HELICASE_ATP_BIND_1"/>
    <property type="match status" value="1"/>
</dbReference>
<dbReference type="GO" id="GO:0003725">
    <property type="term" value="F:double-stranded RNA binding"/>
    <property type="evidence" value="ECO:0007669"/>
    <property type="project" value="TreeGrafter"/>
</dbReference>
<name>A0A433D129_9FUNG</name>
<dbReference type="OrthoDB" id="10253254at2759"/>
<evidence type="ECO:0000259" key="9">
    <source>
        <dbReference type="PROSITE" id="PS51194"/>
    </source>
</evidence>
<dbReference type="Pfam" id="PF21010">
    <property type="entry name" value="HA2_C"/>
    <property type="match status" value="1"/>
</dbReference>
<feature type="domain" description="Helicase ATP-binding" evidence="8">
    <location>
        <begin position="166"/>
        <end position="337"/>
    </location>
</feature>
<protein>
    <recommendedName>
        <fullName evidence="1">RNA helicase</fullName>
        <ecNumber evidence="1">3.6.4.13</ecNumber>
    </recommendedName>
</protein>
<evidence type="ECO:0000256" key="4">
    <source>
        <dbReference type="ARBA" id="ARBA00022806"/>
    </source>
</evidence>
<accession>A0A433D129</accession>
<keyword evidence="4" id="KW-0347">Helicase</keyword>
<dbReference type="PANTHER" id="PTHR18934:SF118">
    <property type="entry name" value="ATP-DEPENDENT RNA HELICASE DHX33"/>
    <property type="match status" value="1"/>
</dbReference>
<evidence type="ECO:0000256" key="2">
    <source>
        <dbReference type="ARBA" id="ARBA00022741"/>
    </source>
</evidence>
<evidence type="ECO:0000256" key="6">
    <source>
        <dbReference type="ARBA" id="ARBA00047984"/>
    </source>
</evidence>
<gene>
    <name evidence="10" type="ORF">BC936DRAFT_149309</name>
</gene>
<dbReference type="Pfam" id="PF07717">
    <property type="entry name" value="OB_NTP_bind"/>
    <property type="match status" value="1"/>
</dbReference>
<dbReference type="Gene3D" id="3.40.50.300">
    <property type="entry name" value="P-loop containing nucleotide triphosphate hydrolases"/>
    <property type="match status" value="2"/>
</dbReference>
<keyword evidence="5" id="KW-0067">ATP-binding</keyword>
<dbReference type="SMART" id="SM00847">
    <property type="entry name" value="HA2"/>
    <property type="match status" value="1"/>
</dbReference>
<dbReference type="PROSITE" id="PS51194">
    <property type="entry name" value="HELICASE_CTER"/>
    <property type="match status" value="1"/>
</dbReference>
<sequence>QDFSQIKITRTPPLHRLWGVINSLEFISDSRGQRSRPLVGGYSGGAKGKPSQRIIQNSFLLNMPANHIVSFNRRDRDDDAEWCHRRPHKKRKHKRFDEDSTLVKYKVDNTQTNGNGNGNGSVKRSCQKPRQAKQPNQQKEDLLAKREALRPFRRSLPIFSAREHILEQIRSKATVIIVGETGSEIPQYILEAGLASAQHGAIAVTQPRRVAAISLAKRVAEEVGTSLRQKVGYSIRFDDTSSPSTLIKYLTDGMLIRELLSDRLLLKYRVVVLDEAHERTLRTDILFGMVKAIQGQRAEMCRRGEGVHKLKIVVMSATLDAERFSDAKILYVSGRLHPVRIYNTIEPQSDYIDAALVTIFQIHLEQPMGDILVFLTGQEEIETLEKLLKEHAATLPPTASRILACPIFAALPTAQQQRVFTPAPRGTRKVVLATNIAETSITIQGIRYVVDCGVAKVRGFNARIGIDSLSVHPISKSSARQRTGRAGREAAGFCYRLYTAETFNTLEKDTVPEIKRCNLSSAILLLKASGIEDVLGFDYMDRPSRASLERALVQLYALGAIGGDNGKLTDLGRQMAEFPLDPTFSKVLIQSQVYYPDVIRCTHHNCTAEVISVISLLSVDSIFYMPQDKREQASEARRKFLHGDGDHLTLLNVLREYDKAKGDREWCRENFLNVRNLEHVLDVQKQLTQFCIRLSISPTTTCGSDLDAVLRCFLAGFFVNTALIQPDGSYRSVVGQQTVNIHPSSTMFKKKVDAIMYNELVFTTKEYVRGVSKIQSAWLTGVAPPYFNNVKIP</sequence>
<dbReference type="SMART" id="SM00487">
    <property type="entry name" value="DEXDc"/>
    <property type="match status" value="1"/>
</dbReference>